<dbReference type="GO" id="GO:0000166">
    <property type="term" value="F:nucleotide binding"/>
    <property type="evidence" value="ECO:0007669"/>
    <property type="project" value="InterPro"/>
</dbReference>
<evidence type="ECO:0000256" key="6">
    <source>
        <dbReference type="ARBA" id="ARBA00022932"/>
    </source>
</evidence>
<dbReference type="GeneID" id="26637843"/>
<dbReference type="RefSeq" id="YP_009211275.1">
    <property type="nucleotide sequence ID" value="NC_028938.1"/>
</dbReference>
<keyword evidence="3" id="KW-0808">Transferase</keyword>
<evidence type="ECO:0000256" key="7">
    <source>
        <dbReference type="ARBA" id="ARBA00023125"/>
    </source>
</evidence>
<dbReference type="GO" id="GO:0003887">
    <property type="term" value="F:DNA-directed DNA polymerase activity"/>
    <property type="evidence" value="ECO:0007669"/>
    <property type="project" value="UniProtKB-KW"/>
</dbReference>
<evidence type="ECO:0000256" key="5">
    <source>
        <dbReference type="ARBA" id="ARBA00022705"/>
    </source>
</evidence>
<evidence type="ECO:0000313" key="10">
    <source>
        <dbReference type="EMBL" id="ALG96753.1"/>
    </source>
</evidence>
<evidence type="ECO:0000256" key="4">
    <source>
        <dbReference type="ARBA" id="ARBA00022695"/>
    </source>
</evidence>
<dbReference type="Pfam" id="PF03175">
    <property type="entry name" value="DNA_pol_B_2"/>
    <property type="match status" value="1"/>
</dbReference>
<accession>A0A0N9P4E9</accession>
<proteinExistence type="inferred from homology"/>
<keyword evidence="7" id="KW-0238">DNA-binding</keyword>
<comment type="catalytic activity">
    <reaction evidence="8">
        <text>DNA(n) + a 2'-deoxyribonucleoside 5'-triphosphate = DNA(n+1) + diphosphate</text>
        <dbReference type="Rhea" id="RHEA:22508"/>
        <dbReference type="Rhea" id="RHEA-COMP:17339"/>
        <dbReference type="Rhea" id="RHEA-COMP:17340"/>
        <dbReference type="ChEBI" id="CHEBI:33019"/>
        <dbReference type="ChEBI" id="CHEBI:61560"/>
        <dbReference type="ChEBI" id="CHEBI:173112"/>
        <dbReference type="EC" id="2.7.7.7"/>
    </reaction>
</comment>
<sequence length="655" mass="76773">MANLQILNNGKGKVQLKLNNFSNFVPSFKIRSGFFTVHKINFEKEHDTSYEKEKQQSAFDIETNGKIIFFGAYNGQEYKYVIIRKPEDVHTALNLLTEETYFYGDYDLPVSLANYVLLGKHSKFAKKIAGESFFSTDNFRIKRFKNFYRILFGDRAINAINLLQFYSESLFEAYSRYYNKLKELGFDVFDNQTLKEWKEDKEKRVNFDKLDFNDKQTIEEIARYNKLDVIATYQLALLKNSLFGIQVKTTLPRTAISYIISQVQSKFVKGLKPYPEIELTLKRLYKGGLFDSNELGKFKKVYKYDVNSMYPYMMTWLPELELVDIQKGFEVNEEPILRGTEFNEDVKYLYIYKISLKQSKKYVASKANGMLLRMMYSRGSFFDFELADQKSELSKDIKIVGEYYTMKFRITKHRIFKDVIEDLYSKRLQLKKQKNPLEKVYKLILNSSYGKFGERIGFNAKFQNVIYASMITALGRTFIQNVDPYAISYLTDSVISKQPIKAELVGDQLGQLKMEGEGPAIVIGNGQYILEDPEEKMVKLRGFNVDEKLAEKIIEYIGNNLAKGKIIRVQIPTKIMVRNLQQFKVLSEKDSNVLMGLLTNQIKSFTPLNTKQRYIYNSYWYGEMFRDEIDHKEYTKSWRKYIETIEPIDLNTIIS</sequence>
<evidence type="ECO:0000259" key="9">
    <source>
        <dbReference type="Pfam" id="PF03175"/>
    </source>
</evidence>
<evidence type="ECO:0000256" key="2">
    <source>
        <dbReference type="ARBA" id="ARBA00012417"/>
    </source>
</evidence>
<evidence type="ECO:0000313" key="11">
    <source>
        <dbReference type="Proteomes" id="UP000202536"/>
    </source>
</evidence>
<dbReference type="InterPro" id="IPR043502">
    <property type="entry name" value="DNA/RNA_pol_sf"/>
</dbReference>
<dbReference type="InterPro" id="IPR004868">
    <property type="entry name" value="DNA-dir_DNA_pol_B_mt/vir"/>
</dbReference>
<dbReference type="KEGG" id="vg:26637843"/>
<dbReference type="EC" id="2.7.7.7" evidence="2"/>
<keyword evidence="4" id="KW-0548">Nucleotidyltransferase</keyword>
<protein>
    <recommendedName>
        <fullName evidence="2">DNA-directed DNA polymerase</fullName>
        <ecNumber evidence="2">2.7.7.7</ecNumber>
    </recommendedName>
</protein>
<evidence type="ECO:0000256" key="8">
    <source>
        <dbReference type="ARBA" id="ARBA00049244"/>
    </source>
</evidence>
<evidence type="ECO:0000256" key="1">
    <source>
        <dbReference type="ARBA" id="ARBA00005755"/>
    </source>
</evidence>
<name>A0A0N9P4E9_9VIRU</name>
<keyword evidence="11" id="KW-1185">Reference proteome</keyword>
<comment type="similarity">
    <text evidence="1">Belongs to the DNA polymerase type-B family.</text>
</comment>
<keyword evidence="5" id="KW-0235">DNA replication</keyword>
<dbReference type="SUPFAM" id="SSF56672">
    <property type="entry name" value="DNA/RNA polymerases"/>
    <property type="match status" value="1"/>
</dbReference>
<dbReference type="Proteomes" id="UP000202536">
    <property type="component" value="Segment"/>
</dbReference>
<keyword evidence="6" id="KW-0239">DNA-directed DNA polymerase</keyword>
<organism evidence="10 11">
    <name type="scientific">Acidianus bottle-shaped virus 2 strain ABV2</name>
    <dbReference type="NCBI Taxonomy" id="1732173"/>
    <lineage>
        <taxon>Viruses</taxon>
        <taxon>Viruses incertae sedis</taxon>
        <taxon>Ampullaviridae</taxon>
        <taxon>Bottigliavirus</taxon>
        <taxon>Bottigliavirus puteoliense</taxon>
        <taxon>Bottigliavirus ABV2</taxon>
    </lineage>
</organism>
<evidence type="ECO:0000256" key="3">
    <source>
        <dbReference type="ARBA" id="ARBA00022679"/>
    </source>
</evidence>
<dbReference type="GO" id="GO:0003677">
    <property type="term" value="F:DNA binding"/>
    <property type="evidence" value="ECO:0007669"/>
    <property type="project" value="UniProtKB-KW"/>
</dbReference>
<dbReference type="InterPro" id="IPR023211">
    <property type="entry name" value="DNA_pol_palm_dom_sf"/>
</dbReference>
<dbReference type="GO" id="GO:0006260">
    <property type="term" value="P:DNA replication"/>
    <property type="evidence" value="ECO:0007669"/>
    <property type="project" value="UniProtKB-KW"/>
</dbReference>
<reference evidence="10 11" key="1">
    <citation type="journal article" date="2015" name="Environ. Microbiol.">
        <title>Novel viral genomes identified from six metagenomes reveal wide distribution of archaeal viruses and high viral diversity in terrestrial hot springs.</title>
        <authorList>
            <person name="Gudbergsdottir S.R."/>
            <person name="Menzel P."/>
            <person name="Krogh A."/>
            <person name="Young M."/>
            <person name="Peng X."/>
        </authorList>
    </citation>
    <scope>NUCLEOTIDE SEQUENCE [LARGE SCALE GENOMIC DNA]</scope>
    <source>
        <strain evidence="10 11">ABV2</strain>
    </source>
</reference>
<dbReference type="Gene3D" id="3.90.1600.10">
    <property type="entry name" value="Palm domain of DNA polymerase"/>
    <property type="match status" value="1"/>
</dbReference>
<dbReference type="EMBL" id="KP282673">
    <property type="protein sequence ID" value="ALG96753.1"/>
    <property type="molecule type" value="Genomic_DNA"/>
</dbReference>
<feature type="domain" description="DNA-directed DNA polymerase family B mitochondria/virus" evidence="9">
    <location>
        <begin position="195"/>
        <end position="457"/>
    </location>
</feature>
<dbReference type="OrthoDB" id="5086at10239"/>